<evidence type="ECO:0000256" key="7">
    <source>
        <dbReference type="ARBA" id="ARBA00023150"/>
    </source>
</evidence>
<comment type="domain">
    <text evidence="8">The N-terminal domain determines nucleotide recognition and specific binding, while the C-terminal domain determines the specific binding to the target protein.</text>
</comment>
<comment type="subunit">
    <text evidence="8">Monomer.</text>
</comment>
<dbReference type="GO" id="GO:1902758">
    <property type="term" value="P:bis(molybdopterin guanine dinucleotide)molybdenum biosynthetic process"/>
    <property type="evidence" value="ECO:0007669"/>
    <property type="project" value="TreeGrafter"/>
</dbReference>
<evidence type="ECO:0000256" key="1">
    <source>
        <dbReference type="ARBA" id="ARBA00022490"/>
    </source>
</evidence>
<comment type="function">
    <text evidence="8">Transfers a GMP moiety from GTP to Mo-molybdopterin (Mo-MPT) cofactor (Moco or molybdenum cofactor) to form Mo-molybdopterin guanine dinucleotide (Mo-MGD) cofactor.</text>
</comment>
<keyword evidence="1 8" id="KW-0963">Cytoplasm</keyword>
<comment type="similarity">
    <text evidence="8">Belongs to the MobA family.</text>
</comment>
<dbReference type="GO" id="GO:0005737">
    <property type="term" value="C:cytoplasm"/>
    <property type="evidence" value="ECO:0007669"/>
    <property type="project" value="UniProtKB-SubCell"/>
</dbReference>
<gene>
    <name evidence="8 10" type="primary">mobA</name>
    <name evidence="10" type="ORF">KZZ10_12660</name>
</gene>
<keyword evidence="10" id="KW-0548">Nucleotidyltransferase</keyword>
<evidence type="ECO:0000256" key="6">
    <source>
        <dbReference type="ARBA" id="ARBA00023134"/>
    </source>
</evidence>
<dbReference type="InterPro" id="IPR029044">
    <property type="entry name" value="Nucleotide-diphossugar_trans"/>
</dbReference>
<dbReference type="AlphaFoldDB" id="A0A953T894"/>
<dbReference type="GO" id="GO:0061603">
    <property type="term" value="F:molybdenum cofactor guanylyltransferase activity"/>
    <property type="evidence" value="ECO:0007669"/>
    <property type="project" value="UniProtKB-EC"/>
</dbReference>
<keyword evidence="4 8" id="KW-0547">Nucleotide-binding</keyword>
<dbReference type="EMBL" id="JAHXRI010000010">
    <property type="protein sequence ID" value="MBZ1351499.1"/>
    <property type="molecule type" value="Genomic_DNA"/>
</dbReference>
<comment type="caution">
    <text evidence="10">The sequence shown here is derived from an EMBL/GenBank/DDBJ whole genome shotgun (WGS) entry which is preliminary data.</text>
</comment>
<dbReference type="HAMAP" id="MF_00316">
    <property type="entry name" value="MobA"/>
    <property type="match status" value="1"/>
</dbReference>
<comment type="catalytic activity">
    <reaction evidence="8">
        <text>Mo-molybdopterin + GTP + H(+) = Mo-molybdopterin guanine dinucleotide + diphosphate</text>
        <dbReference type="Rhea" id="RHEA:34243"/>
        <dbReference type="ChEBI" id="CHEBI:15378"/>
        <dbReference type="ChEBI" id="CHEBI:33019"/>
        <dbReference type="ChEBI" id="CHEBI:37565"/>
        <dbReference type="ChEBI" id="CHEBI:71302"/>
        <dbReference type="ChEBI" id="CHEBI:71310"/>
        <dbReference type="EC" id="2.7.7.77"/>
    </reaction>
</comment>
<comment type="subcellular location">
    <subcellularLocation>
        <location evidence="8">Cytoplasm</location>
    </subcellularLocation>
</comment>
<keyword evidence="5 8" id="KW-0460">Magnesium</keyword>
<dbReference type="SUPFAM" id="SSF53448">
    <property type="entry name" value="Nucleotide-diphospho-sugar transferases"/>
    <property type="match status" value="1"/>
</dbReference>
<reference evidence="10" key="1">
    <citation type="submission" date="2021-07" db="EMBL/GenBank/DDBJ databases">
        <title>New genus and species of the family Alcaligenaceae.</title>
        <authorList>
            <person name="Hahn M.W."/>
        </authorList>
    </citation>
    <scope>NUCLEOTIDE SEQUENCE</scope>
    <source>
        <strain evidence="10">LF4-65</strain>
    </source>
</reference>
<dbReference type="InterPro" id="IPR025877">
    <property type="entry name" value="MobA-like_NTP_Trfase"/>
</dbReference>
<feature type="binding site" evidence="8">
    <location>
        <position position="36"/>
    </location>
    <ligand>
        <name>GTP</name>
        <dbReference type="ChEBI" id="CHEBI:37565"/>
    </ligand>
</feature>
<proteinExistence type="inferred from homology"/>
<dbReference type="Proteomes" id="UP000739565">
    <property type="component" value="Unassembled WGS sequence"/>
</dbReference>
<keyword evidence="3 8" id="KW-0479">Metal-binding</keyword>
<keyword evidence="6 8" id="KW-0342">GTP-binding</keyword>
<accession>A0A953T894</accession>
<evidence type="ECO:0000256" key="2">
    <source>
        <dbReference type="ARBA" id="ARBA00022679"/>
    </source>
</evidence>
<dbReference type="EC" id="2.7.7.77" evidence="8"/>
<evidence type="ECO:0000259" key="9">
    <source>
        <dbReference type="Pfam" id="PF12804"/>
    </source>
</evidence>
<feature type="binding site" evidence="8">
    <location>
        <position position="85"/>
    </location>
    <ligand>
        <name>GTP</name>
        <dbReference type="ChEBI" id="CHEBI:37565"/>
    </ligand>
</feature>
<evidence type="ECO:0000256" key="3">
    <source>
        <dbReference type="ARBA" id="ARBA00022723"/>
    </source>
</evidence>
<dbReference type="Gene3D" id="3.90.550.10">
    <property type="entry name" value="Spore Coat Polysaccharide Biosynthesis Protein SpsA, Chain A"/>
    <property type="match status" value="1"/>
</dbReference>
<dbReference type="GO" id="GO:0046872">
    <property type="term" value="F:metal ion binding"/>
    <property type="evidence" value="ECO:0007669"/>
    <property type="project" value="UniProtKB-KW"/>
</dbReference>
<organism evidence="10 11">
    <name type="scientific">Zwartia hollandica</name>
    <dbReference type="NCBI Taxonomy" id="324606"/>
    <lineage>
        <taxon>Bacteria</taxon>
        <taxon>Pseudomonadati</taxon>
        <taxon>Pseudomonadota</taxon>
        <taxon>Betaproteobacteria</taxon>
        <taxon>Burkholderiales</taxon>
        <taxon>Alcaligenaceae</taxon>
        <taxon>Zwartia</taxon>
    </lineage>
</organism>
<evidence type="ECO:0000313" key="10">
    <source>
        <dbReference type="EMBL" id="MBZ1351499.1"/>
    </source>
</evidence>
<comment type="cofactor">
    <cofactor evidence="8">
        <name>Mg(2+)</name>
        <dbReference type="ChEBI" id="CHEBI:18420"/>
    </cofactor>
</comment>
<dbReference type="PANTHER" id="PTHR19136">
    <property type="entry name" value="MOLYBDENUM COFACTOR GUANYLYLTRANSFERASE"/>
    <property type="match status" value="1"/>
</dbReference>
<evidence type="ECO:0000313" key="11">
    <source>
        <dbReference type="Proteomes" id="UP000739565"/>
    </source>
</evidence>
<feature type="domain" description="MobA-like NTP transferase" evidence="9">
    <location>
        <begin position="20"/>
        <end position="178"/>
    </location>
</feature>
<dbReference type="GO" id="GO:0005525">
    <property type="term" value="F:GTP binding"/>
    <property type="evidence" value="ECO:0007669"/>
    <property type="project" value="UniProtKB-UniRule"/>
</dbReference>
<keyword evidence="11" id="KW-1185">Reference proteome</keyword>
<dbReference type="InterPro" id="IPR013482">
    <property type="entry name" value="Molybde_CF_guanTrfase"/>
</dbReference>
<dbReference type="RefSeq" id="WP_259661894.1">
    <property type="nucleotide sequence ID" value="NZ_JAHXRI010000010.1"/>
</dbReference>
<keyword evidence="2 8" id="KW-0808">Transferase</keyword>
<protein>
    <recommendedName>
        <fullName evidence="8">Molybdenum cofactor guanylyltransferase</fullName>
        <shortName evidence="8">MoCo guanylyltransferase</shortName>
        <ecNumber evidence="8">2.7.7.77</ecNumber>
    </recommendedName>
    <alternativeName>
        <fullName evidence="8">GTP:molybdopterin guanylyltransferase</fullName>
    </alternativeName>
    <alternativeName>
        <fullName evidence="8">Mo-MPT guanylyltransferase</fullName>
    </alternativeName>
    <alternativeName>
        <fullName evidence="8">Molybdopterin guanylyltransferase</fullName>
    </alternativeName>
    <alternativeName>
        <fullName evidence="8">Molybdopterin-guanine dinucleotide synthase</fullName>
        <shortName evidence="8">MGD synthase</shortName>
    </alternativeName>
</protein>
<keyword evidence="7 8" id="KW-0501">Molybdenum cofactor biosynthesis</keyword>
<dbReference type="PANTHER" id="PTHR19136:SF81">
    <property type="entry name" value="MOLYBDENUM COFACTOR GUANYLYLTRANSFERASE"/>
    <property type="match status" value="1"/>
</dbReference>
<evidence type="ECO:0000256" key="8">
    <source>
        <dbReference type="HAMAP-Rule" id="MF_00316"/>
    </source>
</evidence>
<dbReference type="Pfam" id="PF12804">
    <property type="entry name" value="NTP_transf_3"/>
    <property type="match status" value="1"/>
</dbReference>
<name>A0A953T894_9BURK</name>
<evidence type="ECO:0000256" key="4">
    <source>
        <dbReference type="ARBA" id="ARBA00022741"/>
    </source>
</evidence>
<comment type="caution">
    <text evidence="8">Lacks conserved residue(s) required for the propagation of feature annotation.</text>
</comment>
<sequence length="210" mass="22843">MEVVTSSTSASNLAPVMYDALILAGGRGTRLAGRDKGWIMWDGLPLIEHTLARLKTQTLAPTRILISANRNIDAYQQTGHVVVTDERPDFMGPLAGVEAGLMRCKKNPLLVVPCDTPLLPENLFERLSQALSEHPDSPAAFATTSDGPQPLCCLLRPSIAGSLGKYLDVGHGSVLRWLEQSKAQGVEFNDTRAFSNFNNLEMFDTPRNPA</sequence>
<feature type="binding site" evidence="8">
    <location>
        <position position="115"/>
    </location>
    <ligand>
        <name>Mg(2+)</name>
        <dbReference type="ChEBI" id="CHEBI:18420"/>
    </ligand>
</feature>
<dbReference type="CDD" id="cd02503">
    <property type="entry name" value="MobA"/>
    <property type="match status" value="1"/>
</dbReference>
<feature type="binding site" evidence="8">
    <location>
        <position position="115"/>
    </location>
    <ligand>
        <name>GTP</name>
        <dbReference type="ChEBI" id="CHEBI:37565"/>
    </ligand>
</feature>
<evidence type="ECO:0000256" key="5">
    <source>
        <dbReference type="ARBA" id="ARBA00022842"/>
    </source>
</evidence>
<dbReference type="NCBIfam" id="TIGR02665">
    <property type="entry name" value="molyb_mobA"/>
    <property type="match status" value="1"/>
</dbReference>
<feature type="binding site" evidence="8">
    <location>
        <begin position="23"/>
        <end position="25"/>
    </location>
    <ligand>
        <name>GTP</name>
        <dbReference type="ChEBI" id="CHEBI:37565"/>
    </ligand>
</feature>